<accession>A0AAV1EEA4</accession>
<evidence type="ECO:0000313" key="2">
    <source>
        <dbReference type="Proteomes" id="UP001161247"/>
    </source>
</evidence>
<gene>
    <name evidence="1" type="ORF">OLC1_LOCUS23976</name>
</gene>
<sequence>MEGGCLLARMASAGGDQTGVLELQKQDLESFTNNFSGDNFICQVQYSHLYHGKIPEGWKGLKGGDVTVKMYLIHEEPRYLIRDLSAAHILLDKDWNLVLISYFMLDAKPMDITEPDAHLDRVNFGSWGYIDYAYCGTGLSREYSDHQMYLLLASYSVSFSSNVRLRNILSLDGVSYIAMLMNSIPWTLCWEYHSLTRV</sequence>
<keyword evidence="2" id="KW-1185">Reference proteome</keyword>
<dbReference type="AlphaFoldDB" id="A0AAV1EEA4"/>
<evidence type="ECO:0000313" key="1">
    <source>
        <dbReference type="EMBL" id="CAI9117999.1"/>
    </source>
</evidence>
<dbReference type="Proteomes" id="UP001161247">
    <property type="component" value="Chromosome 9"/>
</dbReference>
<name>A0AAV1EEA4_OLDCO</name>
<organism evidence="1 2">
    <name type="scientific">Oldenlandia corymbosa var. corymbosa</name>
    <dbReference type="NCBI Taxonomy" id="529605"/>
    <lineage>
        <taxon>Eukaryota</taxon>
        <taxon>Viridiplantae</taxon>
        <taxon>Streptophyta</taxon>
        <taxon>Embryophyta</taxon>
        <taxon>Tracheophyta</taxon>
        <taxon>Spermatophyta</taxon>
        <taxon>Magnoliopsida</taxon>
        <taxon>eudicotyledons</taxon>
        <taxon>Gunneridae</taxon>
        <taxon>Pentapetalae</taxon>
        <taxon>asterids</taxon>
        <taxon>lamiids</taxon>
        <taxon>Gentianales</taxon>
        <taxon>Rubiaceae</taxon>
        <taxon>Rubioideae</taxon>
        <taxon>Spermacoceae</taxon>
        <taxon>Hedyotis-Oldenlandia complex</taxon>
        <taxon>Oldenlandia</taxon>
    </lineage>
</organism>
<proteinExistence type="predicted"/>
<reference evidence="1" key="1">
    <citation type="submission" date="2023-03" db="EMBL/GenBank/DDBJ databases">
        <authorList>
            <person name="Julca I."/>
        </authorList>
    </citation>
    <scope>NUCLEOTIDE SEQUENCE</scope>
</reference>
<dbReference type="EMBL" id="OX459126">
    <property type="protein sequence ID" value="CAI9117999.1"/>
    <property type="molecule type" value="Genomic_DNA"/>
</dbReference>
<protein>
    <submittedName>
        <fullName evidence="1">OLC1v1019498C1</fullName>
    </submittedName>
</protein>